<keyword evidence="3 6" id="KW-0479">Metal-binding</keyword>
<dbReference type="Pfam" id="PF03150">
    <property type="entry name" value="CCP_MauG"/>
    <property type="match status" value="1"/>
</dbReference>
<dbReference type="Gene3D" id="1.10.760.10">
    <property type="entry name" value="Cytochrome c-like domain"/>
    <property type="match status" value="1"/>
</dbReference>
<dbReference type="GO" id="GO:0020037">
    <property type="term" value="F:heme binding"/>
    <property type="evidence" value="ECO:0007669"/>
    <property type="project" value="InterPro"/>
</dbReference>
<evidence type="ECO:0000259" key="7">
    <source>
        <dbReference type="PROSITE" id="PS51007"/>
    </source>
</evidence>
<keyword evidence="2 6" id="KW-0349">Heme</keyword>
<dbReference type="PROSITE" id="PS51007">
    <property type="entry name" value="CYTC"/>
    <property type="match status" value="1"/>
</dbReference>
<feature type="domain" description="Cytochrome c" evidence="7">
    <location>
        <begin position="65"/>
        <end position="145"/>
    </location>
</feature>
<keyword evidence="8" id="KW-0575">Peroxidase</keyword>
<dbReference type="InterPro" id="IPR009056">
    <property type="entry name" value="Cyt_c-like_dom"/>
</dbReference>
<gene>
    <name evidence="8" type="ORF">JCM19235_5898</name>
</gene>
<dbReference type="EMBL" id="BBMR01000001">
    <property type="protein sequence ID" value="GAL17349.1"/>
    <property type="molecule type" value="Genomic_DNA"/>
</dbReference>
<evidence type="ECO:0000256" key="4">
    <source>
        <dbReference type="ARBA" id="ARBA00023002"/>
    </source>
</evidence>
<dbReference type="GO" id="GO:0009055">
    <property type="term" value="F:electron transfer activity"/>
    <property type="evidence" value="ECO:0007669"/>
    <property type="project" value="InterPro"/>
</dbReference>
<dbReference type="GO" id="GO:0030313">
    <property type="term" value="C:cell envelope"/>
    <property type="evidence" value="ECO:0007669"/>
    <property type="project" value="UniProtKB-SubCell"/>
</dbReference>
<evidence type="ECO:0000256" key="2">
    <source>
        <dbReference type="ARBA" id="ARBA00022617"/>
    </source>
</evidence>
<dbReference type="GO" id="GO:0046872">
    <property type="term" value="F:metal ion binding"/>
    <property type="evidence" value="ECO:0007669"/>
    <property type="project" value="UniProtKB-KW"/>
</dbReference>
<dbReference type="EC" id="1.11.1.5" evidence="8"/>
<dbReference type="STRING" id="990268.JCM19235_5898"/>
<organism evidence="8 9">
    <name type="scientific">Vibrio maritimus</name>
    <dbReference type="NCBI Taxonomy" id="990268"/>
    <lineage>
        <taxon>Bacteria</taxon>
        <taxon>Pseudomonadati</taxon>
        <taxon>Pseudomonadota</taxon>
        <taxon>Gammaproteobacteria</taxon>
        <taxon>Vibrionales</taxon>
        <taxon>Vibrionaceae</taxon>
        <taxon>Vibrio</taxon>
    </lineage>
</organism>
<dbReference type="PANTHER" id="PTHR30600:SF7">
    <property type="entry name" value="CYTOCHROME C PEROXIDASE-RELATED"/>
    <property type="match status" value="1"/>
</dbReference>
<dbReference type="InterPro" id="IPR004852">
    <property type="entry name" value="Di-haem_cyt_c_peroxidsae"/>
</dbReference>
<keyword evidence="4 8" id="KW-0560">Oxidoreductase</keyword>
<evidence type="ECO:0000313" key="9">
    <source>
        <dbReference type="Proteomes" id="UP000029228"/>
    </source>
</evidence>
<sequence length="145" mass="15997">MDDTMPPTLYKTMHWAAGLSGDDKLVLFRWIREKRAELHQNSPASDNYKLSSVQPIYTEFDYDEGKAALGDILYHDTRLSGDDTISCASCHGLDTGGVDRLPGSIGIHGQIGGIKAPTVYNAVITKHNFGMVVQLTFRNKQEGLL</sequence>
<proteinExistence type="predicted"/>
<comment type="caution">
    <text evidence="8">The sequence shown here is derived from an EMBL/GenBank/DDBJ whole genome shotgun (WGS) entry which is preliminary data.</text>
</comment>
<evidence type="ECO:0000256" key="6">
    <source>
        <dbReference type="PROSITE-ProRule" id="PRU00433"/>
    </source>
</evidence>
<keyword evidence="9" id="KW-1185">Reference proteome</keyword>
<accession>A0A090RSZ4</accession>
<name>A0A090RSZ4_9VIBR</name>
<evidence type="ECO:0000256" key="3">
    <source>
        <dbReference type="ARBA" id="ARBA00022723"/>
    </source>
</evidence>
<dbReference type="InterPro" id="IPR051395">
    <property type="entry name" value="Cytochrome_c_Peroxidase/MauG"/>
</dbReference>
<protein>
    <submittedName>
        <fullName evidence="8">Cytochrome c551 peroxidase</fullName>
        <ecNumber evidence="8">1.11.1.5</ecNumber>
    </submittedName>
</protein>
<dbReference type="GO" id="GO:0004130">
    <property type="term" value="F:cytochrome-c peroxidase activity"/>
    <property type="evidence" value="ECO:0007669"/>
    <property type="project" value="UniProtKB-EC"/>
</dbReference>
<comment type="subcellular location">
    <subcellularLocation>
        <location evidence="1">Cell envelope</location>
    </subcellularLocation>
</comment>
<keyword evidence="5 6" id="KW-0408">Iron</keyword>
<evidence type="ECO:0000256" key="5">
    <source>
        <dbReference type="ARBA" id="ARBA00023004"/>
    </source>
</evidence>
<dbReference type="Proteomes" id="UP000029228">
    <property type="component" value="Unassembled WGS sequence"/>
</dbReference>
<dbReference type="PANTHER" id="PTHR30600">
    <property type="entry name" value="CYTOCHROME C PEROXIDASE-RELATED"/>
    <property type="match status" value="1"/>
</dbReference>
<reference evidence="8 9" key="1">
    <citation type="submission" date="2014-09" db="EMBL/GenBank/DDBJ databases">
        <title>Vibrio maritimus JCM 19235. (C45) whole genome shotgun sequence.</title>
        <authorList>
            <person name="Sawabe T."/>
            <person name="Meirelles P."/>
            <person name="Nakanishi M."/>
            <person name="Sayaka M."/>
            <person name="Hattori M."/>
            <person name="Ohkuma M."/>
        </authorList>
    </citation>
    <scope>NUCLEOTIDE SEQUENCE [LARGE SCALE GENOMIC DNA]</scope>
    <source>
        <strain evidence="9">JCM19235</strain>
    </source>
</reference>
<reference evidence="8 9" key="2">
    <citation type="submission" date="2014-09" db="EMBL/GenBank/DDBJ databases">
        <authorList>
            <consortium name="NBRP consortium"/>
            <person name="Sawabe T."/>
            <person name="Meirelles P."/>
            <person name="Nakanishi M."/>
            <person name="Sayaka M."/>
            <person name="Hattori M."/>
            <person name="Ohkuma M."/>
        </authorList>
    </citation>
    <scope>NUCLEOTIDE SEQUENCE [LARGE SCALE GENOMIC DNA]</scope>
    <source>
        <strain evidence="9">JCM19235</strain>
    </source>
</reference>
<dbReference type="SUPFAM" id="SSF46626">
    <property type="entry name" value="Cytochrome c"/>
    <property type="match status" value="1"/>
</dbReference>
<dbReference type="AlphaFoldDB" id="A0A090RSZ4"/>
<dbReference type="InterPro" id="IPR036909">
    <property type="entry name" value="Cyt_c-like_dom_sf"/>
</dbReference>
<evidence type="ECO:0000256" key="1">
    <source>
        <dbReference type="ARBA" id="ARBA00004196"/>
    </source>
</evidence>
<evidence type="ECO:0000313" key="8">
    <source>
        <dbReference type="EMBL" id="GAL17349.1"/>
    </source>
</evidence>